<reference evidence="3 4" key="1">
    <citation type="journal article" date="2013" name="Genome Biol. Evol.">
        <title>Genomes of Stigonematalean cyanobacteria (subsection V) and the evolution of oxygenic photosynthesis from prokaryotes to plastids.</title>
        <authorList>
            <person name="Dagan T."/>
            <person name="Roettger M."/>
            <person name="Stucken K."/>
            <person name="Landan G."/>
            <person name="Koch R."/>
            <person name="Major P."/>
            <person name="Gould S.B."/>
            <person name="Goremykin V.V."/>
            <person name="Rippka R."/>
            <person name="Tandeau de Marsac N."/>
            <person name="Gugger M."/>
            <person name="Lockhart P.J."/>
            <person name="Allen J.F."/>
            <person name="Brune I."/>
            <person name="Maus I."/>
            <person name="Puhler A."/>
            <person name="Martin W.F."/>
        </authorList>
    </citation>
    <scope>NUCLEOTIDE SEQUENCE [LARGE SCALE GENOMIC DNA]</scope>
    <source>
        <strain evidence="3 4">PCC 7110</strain>
    </source>
</reference>
<proteinExistence type="predicted"/>
<dbReference type="Proteomes" id="UP000076925">
    <property type="component" value="Unassembled WGS sequence"/>
</dbReference>
<dbReference type="RefSeq" id="WP_033334651.1">
    <property type="nucleotide sequence ID" value="NZ_KQ976355.1"/>
</dbReference>
<organism evidence="3 4">
    <name type="scientific">Scytonema hofmannii PCC 7110</name>
    <dbReference type="NCBI Taxonomy" id="128403"/>
    <lineage>
        <taxon>Bacteria</taxon>
        <taxon>Bacillati</taxon>
        <taxon>Cyanobacteriota</taxon>
        <taxon>Cyanophyceae</taxon>
        <taxon>Nostocales</taxon>
        <taxon>Scytonemataceae</taxon>
        <taxon>Scytonema</taxon>
    </lineage>
</organism>
<feature type="chain" id="PRO_5007300377" description="YtkA-like domain-containing protein" evidence="2">
    <location>
        <begin position="18"/>
        <end position="293"/>
    </location>
</feature>
<keyword evidence="4" id="KW-1185">Reference proteome</keyword>
<evidence type="ECO:0000313" key="4">
    <source>
        <dbReference type="Proteomes" id="UP000076925"/>
    </source>
</evidence>
<sequence length="293" mass="32026">MKILMTAIATTATLLFAQSCSTSPNTQEPSTAVLAQQHNDKHSTQVGSHAGHSMHSSSDTKTNAAIQAKLTVPETVAVNAPVPLVINVQDATEKPIDKFDVSHEQLMHLIVVSDDLRFFDHLHPRYEGNGRFTVKAQLPRSGGYTLFSDYKPTGQPAQVSTLKTQVPGNSSSSPDVNFKRSQTFTSTKVNLELPTETVKAGEEVAVTFNLKGANNQPVTDLQPYMGERGHLVILRQSASLTSADYIHAHAVKDTTPGRVRFLTSFPQPGLYKLWGQFNRNGEIVTADFWAKVN</sequence>
<feature type="signal peptide" evidence="2">
    <location>
        <begin position="1"/>
        <end position="17"/>
    </location>
</feature>
<dbReference type="STRING" id="128403.WA1_49765"/>
<dbReference type="PROSITE" id="PS51257">
    <property type="entry name" value="PROKAR_LIPOPROTEIN"/>
    <property type="match status" value="1"/>
</dbReference>
<feature type="region of interest" description="Disordered" evidence="1">
    <location>
        <begin position="21"/>
        <end position="62"/>
    </location>
</feature>
<evidence type="ECO:0000256" key="1">
    <source>
        <dbReference type="SAM" id="MobiDB-lite"/>
    </source>
</evidence>
<accession>A0A139WQV5</accession>
<evidence type="ECO:0000256" key="2">
    <source>
        <dbReference type="SAM" id="SignalP"/>
    </source>
</evidence>
<keyword evidence="2" id="KW-0732">Signal</keyword>
<name>A0A139WQV5_9CYAN</name>
<gene>
    <name evidence="3" type="ORF">WA1_49765</name>
</gene>
<feature type="compositionally biased region" description="Low complexity" evidence="1">
    <location>
        <begin position="47"/>
        <end position="57"/>
    </location>
</feature>
<dbReference type="AlphaFoldDB" id="A0A139WQV5"/>
<protein>
    <recommendedName>
        <fullName evidence="5">YtkA-like domain-containing protein</fullName>
    </recommendedName>
</protein>
<evidence type="ECO:0000313" key="3">
    <source>
        <dbReference type="EMBL" id="KYC34823.1"/>
    </source>
</evidence>
<dbReference type="OrthoDB" id="128043at2"/>
<comment type="caution">
    <text evidence="3">The sequence shown here is derived from an EMBL/GenBank/DDBJ whole genome shotgun (WGS) entry which is preliminary data.</text>
</comment>
<feature type="compositionally biased region" description="Polar residues" evidence="1">
    <location>
        <begin position="21"/>
        <end position="37"/>
    </location>
</feature>
<evidence type="ECO:0008006" key="5">
    <source>
        <dbReference type="Google" id="ProtNLM"/>
    </source>
</evidence>
<dbReference type="EMBL" id="ANNX02000064">
    <property type="protein sequence ID" value="KYC34823.1"/>
    <property type="molecule type" value="Genomic_DNA"/>
</dbReference>